<evidence type="ECO:0000313" key="2">
    <source>
        <dbReference type="EMBL" id="SEJ56191.1"/>
    </source>
</evidence>
<sequence>MKLDLKDNERLDDLVIQGLKIIQNERQFCFSLDAVLLAHFAKVKKRAHVLDLGTGTGVIALLLSTRQTEKIDALELNPVMADLAARNVELNALQEKIVVHEGDLCNIREIFPAEFVDLVVSNPPYRPLEQGDLNLLSDVAKARHEVTATLQDVVKAARYCLKFRGRFAMVHLPERIGEIIIAMHEAGIEPKRLRFVHPRLGKAPNMVLVEGIAGAKPGGMLVEPPLIVYGSDGSYAREIVEYYQER</sequence>
<protein>
    <submittedName>
        <fullName evidence="2">tRNA1(Val) A37 N6-methylase TrmN6</fullName>
    </submittedName>
</protein>
<dbReference type="GO" id="GO:0008757">
    <property type="term" value="F:S-adenosylmethionine-dependent methyltransferase activity"/>
    <property type="evidence" value="ECO:0007669"/>
    <property type="project" value="UniProtKB-ARBA"/>
</dbReference>
<dbReference type="AlphaFoldDB" id="A0A1H6ZS70"/>
<reference evidence="2 3" key="1">
    <citation type="submission" date="2016-10" db="EMBL/GenBank/DDBJ databases">
        <authorList>
            <person name="de Groot N.N."/>
        </authorList>
    </citation>
    <scope>NUCLEOTIDE SEQUENCE [LARGE SCALE GENOMIC DNA]</scope>
    <source>
        <strain evidence="2 3">DSM 2179</strain>
    </source>
</reference>
<evidence type="ECO:0000313" key="3">
    <source>
        <dbReference type="Proteomes" id="UP000199662"/>
    </source>
</evidence>
<dbReference type="RefSeq" id="WP_091831705.1">
    <property type="nucleotide sequence ID" value="NZ_FNZK01000010.1"/>
</dbReference>
<feature type="domain" description="Methyltransferase small" evidence="1">
    <location>
        <begin position="35"/>
        <end position="138"/>
    </location>
</feature>
<dbReference type="GO" id="GO:0003676">
    <property type="term" value="F:nucleic acid binding"/>
    <property type="evidence" value="ECO:0007669"/>
    <property type="project" value="InterPro"/>
</dbReference>
<dbReference type="Gene3D" id="3.40.50.150">
    <property type="entry name" value="Vaccinia Virus protein VP39"/>
    <property type="match status" value="1"/>
</dbReference>
<dbReference type="Proteomes" id="UP000199662">
    <property type="component" value="Unassembled WGS sequence"/>
</dbReference>
<evidence type="ECO:0000259" key="1">
    <source>
        <dbReference type="Pfam" id="PF05175"/>
    </source>
</evidence>
<dbReference type="GO" id="GO:0008170">
    <property type="term" value="F:N-methyltransferase activity"/>
    <property type="evidence" value="ECO:0007669"/>
    <property type="project" value="UniProtKB-ARBA"/>
</dbReference>
<accession>A0A1H6ZS70</accession>
<dbReference type="InterPro" id="IPR050210">
    <property type="entry name" value="tRNA_Adenine-N(6)_MTase"/>
</dbReference>
<dbReference type="Pfam" id="PF05175">
    <property type="entry name" value="MTS"/>
    <property type="match status" value="1"/>
</dbReference>
<dbReference type="STRING" id="84035.SAMN05660742_11092"/>
<keyword evidence="3" id="KW-1185">Reference proteome</keyword>
<dbReference type="InterPro" id="IPR007848">
    <property type="entry name" value="Small_mtfrase_dom"/>
</dbReference>
<dbReference type="CDD" id="cd02440">
    <property type="entry name" value="AdoMet_MTases"/>
    <property type="match status" value="1"/>
</dbReference>
<organism evidence="2 3">
    <name type="scientific">Propionispira arboris</name>
    <dbReference type="NCBI Taxonomy" id="84035"/>
    <lineage>
        <taxon>Bacteria</taxon>
        <taxon>Bacillati</taxon>
        <taxon>Bacillota</taxon>
        <taxon>Negativicutes</taxon>
        <taxon>Selenomonadales</taxon>
        <taxon>Selenomonadaceae</taxon>
        <taxon>Propionispira</taxon>
    </lineage>
</organism>
<proteinExistence type="predicted"/>
<dbReference type="GO" id="GO:0032259">
    <property type="term" value="P:methylation"/>
    <property type="evidence" value="ECO:0007669"/>
    <property type="project" value="UniProtKB-KW"/>
</dbReference>
<dbReference type="EMBL" id="FNZK01000010">
    <property type="protein sequence ID" value="SEJ56191.1"/>
    <property type="molecule type" value="Genomic_DNA"/>
</dbReference>
<name>A0A1H6ZS70_9FIRM</name>
<dbReference type="PROSITE" id="PS00092">
    <property type="entry name" value="N6_MTASE"/>
    <property type="match status" value="1"/>
</dbReference>
<dbReference type="InterPro" id="IPR002052">
    <property type="entry name" value="DNA_methylase_N6_adenine_CS"/>
</dbReference>
<dbReference type="PANTHER" id="PTHR47739">
    <property type="entry name" value="TRNA1(VAL) (ADENINE(37)-N6)-METHYLTRANSFERASE"/>
    <property type="match status" value="1"/>
</dbReference>
<dbReference type="InterPro" id="IPR029063">
    <property type="entry name" value="SAM-dependent_MTases_sf"/>
</dbReference>
<dbReference type="PANTHER" id="PTHR47739:SF1">
    <property type="entry name" value="TRNA1(VAL) (ADENINE(37)-N6)-METHYLTRANSFERASE"/>
    <property type="match status" value="1"/>
</dbReference>
<dbReference type="SUPFAM" id="SSF53335">
    <property type="entry name" value="S-adenosyl-L-methionine-dependent methyltransferases"/>
    <property type="match status" value="1"/>
</dbReference>
<keyword evidence="2" id="KW-0808">Transferase</keyword>
<gene>
    <name evidence="2" type="ORF">SAMN05660742_11092</name>
</gene>
<keyword evidence="2" id="KW-0489">Methyltransferase</keyword>